<sequence>MTYFFAVSNLRAMSPMEVHNLYKLRVDIFVHEQRCPYAEIDTTDALDTTSHVQAFDTDRVLRGTARVYTTTAAEFAAEAHLPAPADSTAPVAHIGRLCVDKDARHAGLGSEIMRQTIRLAEEQYPGMPVVITAQEHLVDYYATFGFVPAGNTFDWDGVNHVPMQLEKN</sequence>
<dbReference type="Gene3D" id="3.40.630.30">
    <property type="match status" value="1"/>
</dbReference>
<dbReference type="AlphaFoldDB" id="A0A1L7CI51"/>
<dbReference type="CDD" id="cd04301">
    <property type="entry name" value="NAT_SF"/>
    <property type="match status" value="1"/>
</dbReference>
<dbReference type="EMBL" id="CP009245">
    <property type="protein sequence ID" value="APT85537.1"/>
    <property type="molecule type" value="Genomic_DNA"/>
</dbReference>
<organism evidence="2 3">
    <name type="scientific">Corynebacterium aquilae DSM 44791</name>
    <dbReference type="NCBI Taxonomy" id="1431546"/>
    <lineage>
        <taxon>Bacteria</taxon>
        <taxon>Bacillati</taxon>
        <taxon>Actinomycetota</taxon>
        <taxon>Actinomycetes</taxon>
        <taxon>Mycobacteriales</taxon>
        <taxon>Corynebacteriaceae</taxon>
        <taxon>Corynebacterium</taxon>
    </lineage>
</organism>
<dbReference type="InterPro" id="IPR016181">
    <property type="entry name" value="Acyl_CoA_acyltransferase"/>
</dbReference>
<dbReference type="PROSITE" id="PS51186">
    <property type="entry name" value="GNAT"/>
    <property type="match status" value="1"/>
</dbReference>
<evidence type="ECO:0000259" key="1">
    <source>
        <dbReference type="PROSITE" id="PS51186"/>
    </source>
</evidence>
<accession>A0A1L7CI51</accession>
<keyword evidence="3" id="KW-1185">Reference proteome</keyword>
<reference evidence="2 3" key="1">
    <citation type="submission" date="2014-08" db="EMBL/GenBank/DDBJ databases">
        <title>Complete genome sequence of Corynebacterium aquilae S-613T(T) (=DSM 44791(T)), isolated from the choana of a healthy golden eagle.</title>
        <authorList>
            <person name="Ruckert C."/>
            <person name="Albersmeier A."/>
            <person name="Winkler A."/>
            <person name="Kalinowski J."/>
        </authorList>
    </citation>
    <scope>NUCLEOTIDE SEQUENCE [LARGE SCALE GENOMIC DNA]</scope>
    <source>
        <strain evidence="2 3">S-613</strain>
    </source>
</reference>
<evidence type="ECO:0000313" key="3">
    <source>
        <dbReference type="Proteomes" id="UP000185478"/>
    </source>
</evidence>
<dbReference type="STRING" id="1431546.CAQU_11305"/>
<proteinExistence type="predicted"/>
<dbReference type="OrthoDB" id="9796171at2"/>
<dbReference type="SUPFAM" id="SSF55729">
    <property type="entry name" value="Acyl-CoA N-acyltransferases (Nat)"/>
    <property type="match status" value="1"/>
</dbReference>
<gene>
    <name evidence="2" type="ORF">CAQU_11305</name>
</gene>
<dbReference type="GO" id="GO:0016747">
    <property type="term" value="F:acyltransferase activity, transferring groups other than amino-acyl groups"/>
    <property type="evidence" value="ECO:0007669"/>
    <property type="project" value="InterPro"/>
</dbReference>
<dbReference type="RefSeq" id="WP_075727698.1">
    <property type="nucleotide sequence ID" value="NZ_CP009245.1"/>
</dbReference>
<dbReference type="Proteomes" id="UP000185478">
    <property type="component" value="Chromosome"/>
</dbReference>
<name>A0A1L7CI51_9CORY</name>
<dbReference type="Pfam" id="PF13673">
    <property type="entry name" value="Acetyltransf_10"/>
    <property type="match status" value="1"/>
</dbReference>
<protein>
    <recommendedName>
        <fullName evidence="1">N-acetyltransferase domain-containing protein</fullName>
    </recommendedName>
</protein>
<feature type="domain" description="N-acetyltransferase" evidence="1">
    <location>
        <begin position="8"/>
        <end position="168"/>
    </location>
</feature>
<dbReference type="KEGG" id="caqu:CAQU_11305"/>
<evidence type="ECO:0000313" key="2">
    <source>
        <dbReference type="EMBL" id="APT85537.1"/>
    </source>
</evidence>
<dbReference type="InterPro" id="IPR000182">
    <property type="entry name" value="GNAT_dom"/>
</dbReference>